<dbReference type="EMBL" id="UZAG01023329">
    <property type="protein sequence ID" value="VDO56383.1"/>
    <property type="molecule type" value="Genomic_DNA"/>
</dbReference>
<reference evidence="3" key="1">
    <citation type="submission" date="2017-02" db="UniProtKB">
        <authorList>
            <consortium name="WormBaseParasite"/>
        </authorList>
    </citation>
    <scope>IDENTIFICATION</scope>
</reference>
<name>A0A0R3RD14_9BILA</name>
<evidence type="ECO:0000313" key="2">
    <source>
        <dbReference type="Proteomes" id="UP000280834"/>
    </source>
</evidence>
<keyword evidence="2" id="KW-1185">Reference proteome</keyword>
<accession>A0A0R3RD14</accession>
<evidence type="ECO:0000313" key="3">
    <source>
        <dbReference type="WBParaSite" id="BTMF_0001793701-mRNA-1"/>
    </source>
</evidence>
<sequence length="35" mass="4273">MFKTSKSPIIQVLFFFILFLLFCYFGQPRFCTLIY</sequence>
<protein>
    <submittedName>
        <fullName evidence="1 3">Uncharacterized protein</fullName>
    </submittedName>
</protein>
<dbReference type="Proteomes" id="UP000280834">
    <property type="component" value="Unassembled WGS sequence"/>
</dbReference>
<proteinExistence type="predicted"/>
<dbReference type="WBParaSite" id="BTMF_0001793701-mRNA-1">
    <property type="protein sequence ID" value="BTMF_0001793701-mRNA-1"/>
    <property type="gene ID" value="BTMF_0001793701"/>
</dbReference>
<gene>
    <name evidence="1" type="ORF">BTMF_LOCUS15900</name>
</gene>
<reference evidence="1" key="2">
    <citation type="submission" date="2018-11" db="EMBL/GenBank/DDBJ databases">
        <authorList>
            <consortium name="Pathogen Informatics"/>
        </authorList>
    </citation>
    <scope>NUCLEOTIDE SEQUENCE [LARGE SCALE GENOMIC DNA]</scope>
</reference>
<organism evidence="3">
    <name type="scientific">Brugia timori</name>
    <dbReference type="NCBI Taxonomy" id="42155"/>
    <lineage>
        <taxon>Eukaryota</taxon>
        <taxon>Metazoa</taxon>
        <taxon>Ecdysozoa</taxon>
        <taxon>Nematoda</taxon>
        <taxon>Chromadorea</taxon>
        <taxon>Rhabditida</taxon>
        <taxon>Spirurina</taxon>
        <taxon>Spiruromorpha</taxon>
        <taxon>Filarioidea</taxon>
        <taxon>Onchocercidae</taxon>
        <taxon>Brugia</taxon>
    </lineage>
</organism>
<evidence type="ECO:0000313" key="1">
    <source>
        <dbReference type="EMBL" id="VDO56383.1"/>
    </source>
</evidence>
<dbReference type="AlphaFoldDB" id="A0A0R3RD14"/>